<feature type="non-terminal residue" evidence="2">
    <location>
        <position position="1"/>
    </location>
</feature>
<evidence type="ECO:0000256" key="1">
    <source>
        <dbReference type="SAM" id="MobiDB-lite"/>
    </source>
</evidence>
<dbReference type="AlphaFoldDB" id="W4RW70"/>
<evidence type="ECO:0000313" key="3">
    <source>
        <dbReference type="Proteomes" id="UP000019143"/>
    </source>
</evidence>
<evidence type="ECO:0000313" key="2">
    <source>
        <dbReference type="EMBL" id="GAE48546.1"/>
    </source>
</evidence>
<sequence length="112" mass="11427">GDFTMQGLTVGLQRGQGAPVQAVMPLGNRMRAVGAGLALATATAPVAAIDSRAPLSAPARAASAPAGGNSYVIHVHAAPGMDAAALAREVARQLEERDRRTAATRRSSLRDD</sequence>
<name>W4RW70_9XANT</name>
<dbReference type="PANTHER" id="PTHR37813:SF1">
    <property type="entry name" value="FELS-2 PROPHAGE PROTEIN"/>
    <property type="match status" value="1"/>
</dbReference>
<organism evidence="2 3">
    <name type="scientific">Xanthomonas arboricola pv. pruni str. MAFF 311562</name>
    <dbReference type="NCBI Taxonomy" id="1414836"/>
    <lineage>
        <taxon>Bacteria</taxon>
        <taxon>Pseudomonadati</taxon>
        <taxon>Pseudomonadota</taxon>
        <taxon>Gammaproteobacteria</taxon>
        <taxon>Lysobacterales</taxon>
        <taxon>Lysobacteraceae</taxon>
        <taxon>Xanthomonas</taxon>
    </lineage>
</organism>
<dbReference type="PANTHER" id="PTHR37813">
    <property type="entry name" value="FELS-2 PROPHAGE PROTEIN"/>
    <property type="match status" value="1"/>
</dbReference>
<accession>W4RW70</accession>
<dbReference type="Proteomes" id="UP000019143">
    <property type="component" value="Unassembled WGS sequence"/>
</dbReference>
<dbReference type="EMBL" id="BAVB01000013">
    <property type="protein sequence ID" value="GAE48546.1"/>
    <property type="molecule type" value="Genomic_DNA"/>
</dbReference>
<comment type="caution">
    <text evidence="2">The sequence shown here is derived from an EMBL/GenBank/DDBJ whole genome shotgun (WGS) entry which is preliminary data.</text>
</comment>
<protein>
    <submittedName>
        <fullName evidence="2">Phage-related tail protein</fullName>
    </submittedName>
</protein>
<reference evidence="2 3" key="1">
    <citation type="submission" date="2014-01" db="EMBL/GenBank/DDBJ databases">
        <title>Genome sequence and analysis of Xanthomonas arboricola pv. pruni.</title>
        <authorList>
            <person name="Fujikawa T."/>
            <person name="Nakazono-Nagaoka E."/>
        </authorList>
    </citation>
    <scope>NUCLEOTIDE SEQUENCE [LARGE SCALE GENOMIC DNA]</scope>
    <source>
        <strain evidence="3">MAFF 311562</strain>
    </source>
</reference>
<feature type="region of interest" description="Disordered" evidence="1">
    <location>
        <begin position="93"/>
        <end position="112"/>
    </location>
</feature>
<gene>
    <name evidence="2" type="ORF">XPU_0078</name>
</gene>
<proteinExistence type="predicted"/>